<name>A0ABD1MQI5_9FABA</name>
<reference evidence="1 2" key="1">
    <citation type="submission" date="2024-08" db="EMBL/GenBank/DDBJ databases">
        <title>Insights into the chromosomal genome structure of Flemingia macrophylla.</title>
        <authorList>
            <person name="Ding Y."/>
            <person name="Zhao Y."/>
            <person name="Bi W."/>
            <person name="Wu M."/>
            <person name="Zhao G."/>
            <person name="Gong Y."/>
            <person name="Li W."/>
            <person name="Zhang P."/>
        </authorList>
    </citation>
    <scope>NUCLEOTIDE SEQUENCE [LARGE SCALE GENOMIC DNA]</scope>
    <source>
        <strain evidence="1">DYQJB</strain>
        <tissue evidence="1">Leaf</tissue>
    </source>
</reference>
<organism evidence="1 2">
    <name type="scientific">Flemingia macrophylla</name>
    <dbReference type="NCBI Taxonomy" id="520843"/>
    <lineage>
        <taxon>Eukaryota</taxon>
        <taxon>Viridiplantae</taxon>
        <taxon>Streptophyta</taxon>
        <taxon>Embryophyta</taxon>
        <taxon>Tracheophyta</taxon>
        <taxon>Spermatophyta</taxon>
        <taxon>Magnoliopsida</taxon>
        <taxon>eudicotyledons</taxon>
        <taxon>Gunneridae</taxon>
        <taxon>Pentapetalae</taxon>
        <taxon>rosids</taxon>
        <taxon>fabids</taxon>
        <taxon>Fabales</taxon>
        <taxon>Fabaceae</taxon>
        <taxon>Papilionoideae</taxon>
        <taxon>50 kb inversion clade</taxon>
        <taxon>NPAAA clade</taxon>
        <taxon>indigoferoid/millettioid clade</taxon>
        <taxon>Phaseoleae</taxon>
        <taxon>Flemingia</taxon>
    </lineage>
</organism>
<evidence type="ECO:0000313" key="2">
    <source>
        <dbReference type="Proteomes" id="UP001603857"/>
    </source>
</evidence>
<evidence type="ECO:0000313" key="1">
    <source>
        <dbReference type="EMBL" id="KAL2337936.1"/>
    </source>
</evidence>
<dbReference type="EMBL" id="JBGMDY010000004">
    <property type="protein sequence ID" value="KAL2337936.1"/>
    <property type="molecule type" value="Genomic_DNA"/>
</dbReference>
<sequence>MLAIENSKALYDAALSKQQKLNEKWEGFRTAFADNYVALVAHDSLSCIDRSMHCDCVDSEDVYNLTILSSHLYLPHWKFPVKVMVHTF</sequence>
<keyword evidence="2" id="KW-1185">Reference proteome</keyword>
<dbReference type="Proteomes" id="UP001603857">
    <property type="component" value="Unassembled WGS sequence"/>
</dbReference>
<dbReference type="AlphaFoldDB" id="A0ABD1MQI5"/>
<comment type="caution">
    <text evidence="1">The sequence shown here is derived from an EMBL/GenBank/DDBJ whole genome shotgun (WGS) entry which is preliminary data.</text>
</comment>
<accession>A0ABD1MQI5</accession>
<protein>
    <submittedName>
        <fullName evidence="1">Uncharacterized protein</fullName>
    </submittedName>
</protein>
<proteinExistence type="predicted"/>
<gene>
    <name evidence="1" type="ORF">Fmac_012382</name>
</gene>